<evidence type="ECO:0000256" key="3">
    <source>
        <dbReference type="ARBA" id="ARBA00022692"/>
    </source>
</evidence>
<gene>
    <name evidence="9" type="ORF">BEMITA_LOCUS6895</name>
</gene>
<keyword evidence="6" id="KW-0675">Receptor</keyword>
<evidence type="ECO:0000256" key="5">
    <source>
        <dbReference type="ARBA" id="ARBA00023136"/>
    </source>
</evidence>
<dbReference type="PANTHER" id="PTHR42643">
    <property type="entry name" value="IONOTROPIC RECEPTOR 20A-RELATED"/>
    <property type="match status" value="1"/>
</dbReference>
<organism evidence="9 10">
    <name type="scientific">Bemisia tabaci</name>
    <name type="common">Sweetpotato whitefly</name>
    <name type="synonym">Aleurodes tabaci</name>
    <dbReference type="NCBI Taxonomy" id="7038"/>
    <lineage>
        <taxon>Eukaryota</taxon>
        <taxon>Metazoa</taxon>
        <taxon>Ecdysozoa</taxon>
        <taxon>Arthropoda</taxon>
        <taxon>Hexapoda</taxon>
        <taxon>Insecta</taxon>
        <taxon>Pterygota</taxon>
        <taxon>Neoptera</taxon>
        <taxon>Paraneoptera</taxon>
        <taxon>Hemiptera</taxon>
        <taxon>Sternorrhyncha</taxon>
        <taxon>Aleyrodoidea</taxon>
        <taxon>Aleyrodidae</taxon>
        <taxon>Aleyrodinae</taxon>
        <taxon>Bemisia</taxon>
    </lineage>
</organism>
<protein>
    <recommendedName>
        <fullName evidence="11">Ionotropic receptor</fullName>
    </recommendedName>
</protein>
<keyword evidence="7" id="KW-0325">Glycoprotein</keyword>
<accession>A0A9P0ABA9</accession>
<feature type="transmembrane region" description="Helical" evidence="8">
    <location>
        <begin position="254"/>
        <end position="274"/>
    </location>
</feature>
<proteinExistence type="predicted"/>
<evidence type="ECO:0000256" key="1">
    <source>
        <dbReference type="ARBA" id="ARBA00004651"/>
    </source>
</evidence>
<dbReference type="Gene3D" id="1.10.287.70">
    <property type="match status" value="1"/>
</dbReference>
<dbReference type="InterPro" id="IPR052192">
    <property type="entry name" value="Insect_Ionotropic_Sensory_Rcpt"/>
</dbReference>
<dbReference type="GO" id="GO:0005886">
    <property type="term" value="C:plasma membrane"/>
    <property type="evidence" value="ECO:0007669"/>
    <property type="project" value="UniProtKB-SubCell"/>
</dbReference>
<dbReference type="Proteomes" id="UP001152759">
    <property type="component" value="Chromosome 4"/>
</dbReference>
<evidence type="ECO:0000256" key="6">
    <source>
        <dbReference type="ARBA" id="ARBA00023170"/>
    </source>
</evidence>
<dbReference type="AlphaFoldDB" id="A0A9P0ABA9"/>
<evidence type="ECO:0000256" key="4">
    <source>
        <dbReference type="ARBA" id="ARBA00022989"/>
    </source>
</evidence>
<dbReference type="EMBL" id="OU963865">
    <property type="protein sequence ID" value="CAH0387940.1"/>
    <property type="molecule type" value="Genomic_DNA"/>
</dbReference>
<keyword evidence="4 8" id="KW-1133">Transmembrane helix</keyword>
<feature type="transmembrane region" description="Helical" evidence="8">
    <location>
        <begin position="289"/>
        <end position="307"/>
    </location>
</feature>
<evidence type="ECO:0000256" key="7">
    <source>
        <dbReference type="ARBA" id="ARBA00023180"/>
    </source>
</evidence>
<dbReference type="PANTHER" id="PTHR42643:SF38">
    <property type="entry name" value="IONOTROPIC RECEPTOR 100A"/>
    <property type="match status" value="1"/>
</dbReference>
<sequence length="606" mass="70309">MLRRYCVLYEERLRPKDKVCDVTFRITSEELESESPLSDVVLEMTSDLYSHNIWSQENYIIFMLPKHSERNESIDAIHPEDLAFLFRFFWRFFKGLRTIICFEGSCYKHDPDTKEVQLYNIDDRNLLTFDLRRFRGQVTLYTRFHEYIDAYDLASISISITMMGLELLMMDHNWAYDFELRHIIDDGKDDRLKNAHKLNTALLISETSVALREADFTKFDFSGAIDSCYHCIATPRNNFIPSFLVPIKVFSPPVWAAIGLASLLFFAGLFLFQSSQCNLFRGLYSDVELFAFGDTSVFFTVVSYFIVGRPSRLLLGRFCTGKILFTIISFSVLIIVAVFQSNVTTLLSRSVHYADIHTLKDLSESELSIQTTNRENALEILEGHENFDALKGKLTESSHFYQAIIREYLEEDDRKLRAYSEGFTDEQRQLNETDVMTTVEMNIQSIMTSDAIEVASPMLHRGTQGNFWLTHLFIRRTEAYHLVEECISTYPLTLRIAKGSLFADAFIERVNRLIEVGVREHLTKDFKFTASLSNFNRTVERYPKPFGMENLQPAFTSLAFGWTLSCIAFICELSIDILRETKVFRLLKSAQTFFCFHGLWRKVTSM</sequence>
<evidence type="ECO:0000313" key="9">
    <source>
        <dbReference type="EMBL" id="CAH0387940.1"/>
    </source>
</evidence>
<evidence type="ECO:0000256" key="2">
    <source>
        <dbReference type="ARBA" id="ARBA00022475"/>
    </source>
</evidence>
<keyword evidence="2" id="KW-1003">Cell membrane</keyword>
<keyword evidence="3 8" id="KW-0812">Transmembrane</keyword>
<evidence type="ECO:0000256" key="8">
    <source>
        <dbReference type="SAM" id="Phobius"/>
    </source>
</evidence>
<name>A0A9P0ABA9_BEMTA</name>
<keyword evidence="5 8" id="KW-0472">Membrane</keyword>
<evidence type="ECO:0000313" key="10">
    <source>
        <dbReference type="Proteomes" id="UP001152759"/>
    </source>
</evidence>
<feature type="transmembrane region" description="Helical" evidence="8">
    <location>
        <begin position="319"/>
        <end position="339"/>
    </location>
</feature>
<keyword evidence="10" id="KW-1185">Reference proteome</keyword>
<reference evidence="9" key="1">
    <citation type="submission" date="2021-12" db="EMBL/GenBank/DDBJ databases">
        <authorList>
            <person name="King R."/>
        </authorList>
    </citation>
    <scope>NUCLEOTIDE SEQUENCE</scope>
</reference>
<evidence type="ECO:0008006" key="11">
    <source>
        <dbReference type="Google" id="ProtNLM"/>
    </source>
</evidence>
<comment type="subcellular location">
    <subcellularLocation>
        <location evidence="1">Cell membrane</location>
        <topology evidence="1">Multi-pass membrane protein</topology>
    </subcellularLocation>
</comment>